<dbReference type="GO" id="GO:0005737">
    <property type="term" value="C:cytoplasm"/>
    <property type="evidence" value="ECO:0007669"/>
    <property type="project" value="UniProtKB-SubCell"/>
</dbReference>
<evidence type="ECO:0000256" key="11">
    <source>
        <dbReference type="ARBA" id="ARBA00078502"/>
    </source>
</evidence>
<proteinExistence type="inferred from homology"/>
<dbReference type="InterPro" id="IPR027417">
    <property type="entry name" value="P-loop_NTPase"/>
</dbReference>
<dbReference type="CDD" id="cd01428">
    <property type="entry name" value="ADK"/>
    <property type="match status" value="3"/>
</dbReference>
<dbReference type="OrthoDB" id="442176at2759"/>
<comment type="caution">
    <text evidence="13">The sequence shown here is derived from an EMBL/GenBank/DDBJ whole genome shotgun (WGS) entry which is preliminary data.</text>
</comment>
<gene>
    <name evidence="13" type="ORF">DGYR_LOCUS9322</name>
</gene>
<dbReference type="InterPro" id="IPR033690">
    <property type="entry name" value="Adenylat_kinase_CS"/>
</dbReference>
<dbReference type="Pfam" id="PF00406">
    <property type="entry name" value="ADK"/>
    <property type="match status" value="3"/>
</dbReference>
<dbReference type="Proteomes" id="UP000549394">
    <property type="component" value="Unassembled WGS sequence"/>
</dbReference>
<accession>A0A7I8W118</accession>
<dbReference type="EMBL" id="CAJFCJ010000014">
    <property type="protein sequence ID" value="CAD5121359.1"/>
    <property type="molecule type" value="Genomic_DNA"/>
</dbReference>
<reference evidence="13 14" key="1">
    <citation type="submission" date="2020-08" db="EMBL/GenBank/DDBJ databases">
        <authorList>
            <person name="Hejnol A."/>
        </authorList>
    </citation>
    <scope>NUCLEOTIDE SEQUENCE [LARGE SCALE GENOMIC DNA]</scope>
</reference>
<keyword evidence="9" id="KW-0067">ATP-binding</keyword>
<evidence type="ECO:0000313" key="14">
    <source>
        <dbReference type="Proteomes" id="UP000549394"/>
    </source>
</evidence>
<dbReference type="HAMAP" id="MF_00235">
    <property type="entry name" value="Adenylate_kinase_Adk"/>
    <property type="match status" value="1"/>
</dbReference>
<dbReference type="Gene3D" id="3.40.50.300">
    <property type="entry name" value="P-loop containing nucleotide triphosphate hydrolases"/>
    <property type="match status" value="3"/>
</dbReference>
<name>A0A7I8W118_9ANNE</name>
<dbReference type="PRINTS" id="PR00094">
    <property type="entry name" value="ADENYLTKNASE"/>
</dbReference>
<dbReference type="InterPro" id="IPR000850">
    <property type="entry name" value="Adenylat/UMP-CMP_kin"/>
</dbReference>
<evidence type="ECO:0000313" key="13">
    <source>
        <dbReference type="EMBL" id="CAD5121359.1"/>
    </source>
</evidence>
<dbReference type="SUPFAM" id="SSF52540">
    <property type="entry name" value="P-loop containing nucleoside triphosphate hydrolases"/>
    <property type="match status" value="3"/>
</dbReference>
<keyword evidence="5" id="KW-0963">Cytoplasm</keyword>
<keyword evidence="7" id="KW-0547">Nucleotide-binding</keyword>
<evidence type="ECO:0000256" key="10">
    <source>
        <dbReference type="ARBA" id="ARBA00031517"/>
    </source>
</evidence>
<dbReference type="GO" id="GO:0005524">
    <property type="term" value="F:ATP binding"/>
    <property type="evidence" value="ECO:0007669"/>
    <property type="project" value="UniProtKB-KW"/>
</dbReference>
<dbReference type="CDD" id="cd22978">
    <property type="entry name" value="DD_AK5"/>
    <property type="match status" value="1"/>
</dbReference>
<keyword evidence="8" id="KW-0418">Kinase</keyword>
<evidence type="ECO:0000256" key="8">
    <source>
        <dbReference type="ARBA" id="ARBA00022777"/>
    </source>
</evidence>
<feature type="region of interest" description="Disordered" evidence="12">
    <location>
        <begin position="547"/>
        <end position="577"/>
    </location>
</feature>
<comment type="subcellular location">
    <subcellularLocation>
        <location evidence="2">Cytoplasm</location>
    </subcellularLocation>
</comment>
<organism evidence="13 14">
    <name type="scientific">Dimorphilus gyrociliatus</name>
    <dbReference type="NCBI Taxonomy" id="2664684"/>
    <lineage>
        <taxon>Eukaryota</taxon>
        <taxon>Metazoa</taxon>
        <taxon>Spiralia</taxon>
        <taxon>Lophotrochozoa</taxon>
        <taxon>Annelida</taxon>
        <taxon>Polychaeta</taxon>
        <taxon>Polychaeta incertae sedis</taxon>
        <taxon>Dinophilidae</taxon>
        <taxon>Dimorphilus</taxon>
    </lineage>
</organism>
<evidence type="ECO:0000256" key="9">
    <source>
        <dbReference type="ARBA" id="ARBA00022840"/>
    </source>
</evidence>
<feature type="region of interest" description="Disordered" evidence="12">
    <location>
        <begin position="309"/>
        <end position="335"/>
    </location>
</feature>
<evidence type="ECO:0000256" key="5">
    <source>
        <dbReference type="ARBA" id="ARBA00022490"/>
    </source>
</evidence>
<dbReference type="PANTHER" id="PTHR23359">
    <property type="entry name" value="NUCLEOTIDE KINASE"/>
    <property type="match status" value="1"/>
</dbReference>
<evidence type="ECO:0000256" key="4">
    <source>
        <dbReference type="ARBA" id="ARBA00012955"/>
    </source>
</evidence>
<keyword evidence="6" id="KW-0808">Transferase</keyword>
<evidence type="ECO:0000256" key="1">
    <source>
        <dbReference type="ARBA" id="ARBA00003053"/>
    </source>
</evidence>
<dbReference type="FunFam" id="3.40.50.300:FF:000315">
    <property type="entry name" value="Adenylate kinase 1"/>
    <property type="match status" value="1"/>
</dbReference>
<feature type="compositionally biased region" description="Basic and acidic residues" evidence="12">
    <location>
        <begin position="563"/>
        <end position="577"/>
    </location>
</feature>
<sequence>MTTTVDAKEYLSQRDIPQLFECLMTGLMYNRPQDHIDYLLECLQKAKKIGIEQLKWNIFIEHQRRSARRVLPPIGSVTPQNDFRSRDPSFITESSNMVKSTVLPPISDKIPNCPIVFICGAPGSNKGEYSNMLLERYSGWIRISVGELIRENIKNFADENDEWKRAKTLVQEGELAPQGLVMQTLKDTLSQNMDAKGILIEGYPRTIEQIEEYDKNIGRVDAIFLLDFEETFLRDALKKRHEDSSRIDNNENTGLKKLSVFMGNTLVVLKHYDDQNKLIVIECDCDREKDAILNDLAVNFDSSIIASGSHVPHPPAIPKDVESSTSNIESKEERPQSDFKLPAVITTVDTGRTKDLPQCPIIIVLGGPGSGIKQLCERLISNHPSISLVNMGELIRSEIQVHSEIKWIDEADKVKSGQLISDETAFDLLSNRLKELKDSQLILIVGFPRNEKQIDDLNVKIGGIKHVILVDIDEKTMRDNLEKNCETNEEKEIANRRINIFKHQTLPILPYLDDCGKLTVIDGLNSSSDQIFSDVQTVFNNVTAINPSETEKSDTDSISGGKTSKEESLIKKETKDKTGDNIANPIYSAELDNIPVEQNIKKEVESKLGDKGNTDYTKELNELSLKEAEPPKEIEANVYFVLGGPGSGKGTQCDKLVEKYGFCHLSSGDLLRSEVKSGSQRGEELTQIMERGELVSLDIVLQLIGEAMRKAENPKGFLIDGYPRELDQGLRFEKEIKEVKNVIYFNVNDDIMVQRLLKRGETSGRVDDNEETIKKRLNTFHQLTQPTIDHYAKQGKTLEVKADGTVDEIFAEVCKFFDQQ</sequence>
<comment type="subunit">
    <text evidence="3">Monomer.</text>
</comment>
<keyword evidence="14" id="KW-1185">Reference proteome</keyword>
<evidence type="ECO:0000256" key="6">
    <source>
        <dbReference type="ARBA" id="ARBA00022679"/>
    </source>
</evidence>
<evidence type="ECO:0000256" key="7">
    <source>
        <dbReference type="ARBA" id="ARBA00022741"/>
    </source>
</evidence>
<protein>
    <recommendedName>
        <fullName evidence="4">adenylate kinase</fullName>
        <ecNumber evidence="4">2.7.4.3</ecNumber>
    </recommendedName>
    <alternativeName>
        <fullName evidence="10">ATP:AMP phosphotransferase</fullName>
    </alternativeName>
    <alternativeName>
        <fullName evidence="11">Adenylate monophosphate kinase</fullName>
    </alternativeName>
</protein>
<evidence type="ECO:0000256" key="3">
    <source>
        <dbReference type="ARBA" id="ARBA00011245"/>
    </source>
</evidence>
<dbReference type="GO" id="GO:0004017">
    <property type="term" value="F:AMP kinase activity"/>
    <property type="evidence" value="ECO:0007669"/>
    <property type="project" value="UniProtKB-EC"/>
</dbReference>
<dbReference type="AlphaFoldDB" id="A0A7I8W118"/>
<dbReference type="EC" id="2.7.4.3" evidence="4"/>
<dbReference type="PROSITE" id="PS00113">
    <property type="entry name" value="ADENYLATE_KINASE"/>
    <property type="match status" value="1"/>
</dbReference>
<evidence type="ECO:0000256" key="12">
    <source>
        <dbReference type="SAM" id="MobiDB-lite"/>
    </source>
</evidence>
<comment type="function">
    <text evidence="1">Catalyzes the reversible transfer of the terminal phosphate group between ATP and AMP. Plays an important role in cellular energy homeostasis and in adenine nucleotide metabolism.</text>
</comment>
<dbReference type="SUPFAM" id="SSF47391">
    <property type="entry name" value="Dimerization-anchoring domain of cAMP-dependent PK regulatory subunit"/>
    <property type="match status" value="1"/>
</dbReference>
<evidence type="ECO:0000256" key="2">
    <source>
        <dbReference type="ARBA" id="ARBA00004496"/>
    </source>
</evidence>